<evidence type="ECO:0000256" key="1">
    <source>
        <dbReference type="SAM" id="MobiDB-lite"/>
    </source>
</evidence>
<name>A0A923FN29_9PSED</name>
<evidence type="ECO:0000313" key="3">
    <source>
        <dbReference type="EMBL" id="MBV4552620.1"/>
    </source>
</evidence>
<dbReference type="Proteomes" id="UP000659438">
    <property type="component" value="Unassembled WGS sequence"/>
</dbReference>
<accession>A0A923FN29</accession>
<evidence type="ECO:0000313" key="2">
    <source>
        <dbReference type="EMBL" id="MBC3395558.1"/>
    </source>
</evidence>
<dbReference type="EMBL" id="JABWQX010000002">
    <property type="protein sequence ID" value="MBC3395558.1"/>
    <property type="molecule type" value="Genomic_DNA"/>
</dbReference>
<dbReference type="RefSeq" id="WP_186643259.1">
    <property type="nucleotide sequence ID" value="NZ_JABWQX020000001.1"/>
</dbReference>
<reference evidence="3" key="3">
    <citation type="submission" date="2021-06" db="EMBL/GenBank/DDBJ databases">
        <title>Updating the genus Pseudomonas: Description of 43 new species and partition of the Pseudomonas putida group.</title>
        <authorList>
            <person name="Girard L."/>
            <person name="Lood C."/>
            <person name="Vandamme P."/>
            <person name="Rokni-Zadeh H."/>
            <person name="Van Noort V."/>
            <person name="Hofte M."/>
            <person name="Lavigne R."/>
            <person name="De Mot R."/>
        </authorList>
    </citation>
    <scope>NUCLEOTIDE SEQUENCE</scope>
    <source>
        <strain evidence="3">SWRI102</strain>
    </source>
</reference>
<dbReference type="EMBL" id="JABWQX020000001">
    <property type="protein sequence ID" value="MBV4552620.1"/>
    <property type="molecule type" value="Genomic_DNA"/>
</dbReference>
<organism evidence="2">
    <name type="scientific">Pseudomonas marvdashtae</name>
    <dbReference type="NCBI Taxonomy" id="2745500"/>
    <lineage>
        <taxon>Bacteria</taxon>
        <taxon>Pseudomonadati</taxon>
        <taxon>Pseudomonadota</taxon>
        <taxon>Gammaproteobacteria</taxon>
        <taxon>Pseudomonadales</taxon>
        <taxon>Pseudomonadaceae</taxon>
        <taxon>Pseudomonas</taxon>
    </lineage>
</organism>
<feature type="region of interest" description="Disordered" evidence="1">
    <location>
        <begin position="389"/>
        <end position="409"/>
    </location>
</feature>
<sequence length="659" mass="71239">MNAKVGTAATNKQISLQNTILFDPATFPEQTLPGGDLRIPVAALNADLVYEVPQPDQEFDKDTIDIFMQVKGDPTTRFDLESAKPLGDPPSARIWPLRLSIPLARLIELPAPETPTEYELVYEMFAGGVNPGGEVVAEYVIDRTKPYQTKTPPTDYAPPAAGFPANLPPTQEIDADYLTANPSGIVITVPLATSNAETTDTVDIYWGIPGTPAFDTPVLSDHPLPVSGEIPLDVTILEDSAEGVNFLKYVVRDLAGNISRESRLNQRTVRHLEPPVPTTPVVPLADGTDGDNLINLADCADGVTVEITVPQPSQGRDMIRVTWQDIELSPDQTVGTETLLSFPVDYETVIKPAYGATDGRKATTVSYVMVRGSGNPIATGQTTIDVDISYAGPENPEEPDPENPNLELPRLVSSQGVDNVLDDDDHGKPADIYIQLYDVPPTETGQVVTVWYDDVELDPYYLTPGEEDTEILAATVPWDVIARKPNEVIKIKWVLSAVGGSNPQSSLPQDVDVDITKIELPMPEVQGLSRNAIACPTLNFVNGDGTSRRNLKVVIPFSSSLVDGRTVTLNWGGYSDENATVPISGTATTATHLISGTVPTEGIEMEIGDYSDNFRPVSDGYGKLFYTVTDVTPESDPAIHFVFLTDNNGDFCEIANPVP</sequence>
<keyword evidence="4" id="KW-1185">Reference proteome</keyword>
<proteinExistence type="predicted"/>
<comment type="caution">
    <text evidence="2">The sequence shown here is derived from an EMBL/GenBank/DDBJ whole genome shotgun (WGS) entry which is preliminary data.</text>
</comment>
<dbReference type="AlphaFoldDB" id="A0A923FN29"/>
<protein>
    <submittedName>
        <fullName evidence="2">Uncharacterized protein</fullName>
    </submittedName>
</protein>
<evidence type="ECO:0000313" key="4">
    <source>
        <dbReference type="Proteomes" id="UP000659438"/>
    </source>
</evidence>
<reference evidence="2 4" key="1">
    <citation type="journal article" date="2020" name="Microorganisms">
        <title>Reliable Identification of Environmental Pseudomonas Isolates Using the rpoD Gene.</title>
        <authorList>
            <consortium name="The Broad Institute Genome Sequencing Platform"/>
            <person name="Girard L."/>
            <person name="Lood C."/>
            <person name="Rokni-Zadeh H."/>
            <person name="van Noort V."/>
            <person name="Lavigne R."/>
            <person name="De Mot R."/>
        </authorList>
    </citation>
    <scope>NUCLEOTIDE SEQUENCE</scope>
    <source>
        <strain evidence="2 4">SWRI102</strain>
    </source>
</reference>
<gene>
    <name evidence="3" type="ORF">HU742_015860</name>
    <name evidence="2" type="ORF">HU742_10105</name>
</gene>
<reference evidence="2" key="2">
    <citation type="submission" date="2020-07" db="EMBL/GenBank/DDBJ databases">
        <authorList>
            <person name="Lood C."/>
            <person name="Girard L."/>
        </authorList>
    </citation>
    <scope>NUCLEOTIDE SEQUENCE</scope>
    <source>
        <strain evidence="2">SWRI102</strain>
    </source>
</reference>